<dbReference type="InterPro" id="IPR013783">
    <property type="entry name" value="Ig-like_fold"/>
</dbReference>
<dbReference type="EMBL" id="CAJOBJ010144698">
    <property type="protein sequence ID" value="CAF4778594.1"/>
    <property type="molecule type" value="Genomic_DNA"/>
</dbReference>
<accession>A0A8S3B7S6</accession>
<dbReference type="Gene3D" id="2.60.40.10">
    <property type="entry name" value="Immunoglobulins"/>
    <property type="match status" value="1"/>
</dbReference>
<dbReference type="Proteomes" id="UP000681720">
    <property type="component" value="Unassembled WGS sequence"/>
</dbReference>
<protein>
    <recommendedName>
        <fullName evidence="1">Ig-like domain-containing protein</fullName>
    </recommendedName>
</protein>
<feature type="non-terminal residue" evidence="2">
    <location>
        <position position="1"/>
    </location>
</feature>
<dbReference type="SUPFAM" id="SSF48726">
    <property type="entry name" value="Immunoglobulin"/>
    <property type="match status" value="1"/>
</dbReference>
<reference evidence="2" key="1">
    <citation type="submission" date="2021-02" db="EMBL/GenBank/DDBJ databases">
        <authorList>
            <person name="Nowell W R."/>
        </authorList>
    </citation>
    <scope>NUCLEOTIDE SEQUENCE</scope>
</reference>
<dbReference type="AlphaFoldDB" id="A0A8S3B7S6"/>
<dbReference type="PROSITE" id="PS50835">
    <property type="entry name" value="IG_LIKE"/>
    <property type="match status" value="1"/>
</dbReference>
<proteinExistence type="predicted"/>
<organism evidence="2 3">
    <name type="scientific">Rotaria magnacalcarata</name>
    <dbReference type="NCBI Taxonomy" id="392030"/>
    <lineage>
        <taxon>Eukaryota</taxon>
        <taxon>Metazoa</taxon>
        <taxon>Spiralia</taxon>
        <taxon>Gnathifera</taxon>
        <taxon>Rotifera</taxon>
        <taxon>Eurotatoria</taxon>
        <taxon>Bdelloidea</taxon>
        <taxon>Philodinida</taxon>
        <taxon>Philodinidae</taxon>
        <taxon>Rotaria</taxon>
    </lineage>
</organism>
<sequence>HPVLSPASPLSINEGASQLIQPPADYHQAIWTRADGQPFSSGISQHGNALNIAGARPEHSGTYDCEL</sequence>
<gene>
    <name evidence="2" type="ORF">GIL414_LOCUS46244</name>
</gene>
<dbReference type="InterPro" id="IPR007110">
    <property type="entry name" value="Ig-like_dom"/>
</dbReference>
<dbReference type="InterPro" id="IPR036179">
    <property type="entry name" value="Ig-like_dom_sf"/>
</dbReference>
<feature type="domain" description="Ig-like" evidence="1">
    <location>
        <begin position="31"/>
        <end position="67"/>
    </location>
</feature>
<feature type="non-terminal residue" evidence="2">
    <location>
        <position position="67"/>
    </location>
</feature>
<name>A0A8S3B7S6_9BILA</name>
<comment type="caution">
    <text evidence="2">The sequence shown here is derived from an EMBL/GenBank/DDBJ whole genome shotgun (WGS) entry which is preliminary data.</text>
</comment>
<evidence type="ECO:0000313" key="2">
    <source>
        <dbReference type="EMBL" id="CAF4778594.1"/>
    </source>
</evidence>
<evidence type="ECO:0000313" key="3">
    <source>
        <dbReference type="Proteomes" id="UP000681720"/>
    </source>
</evidence>
<evidence type="ECO:0000259" key="1">
    <source>
        <dbReference type="PROSITE" id="PS50835"/>
    </source>
</evidence>